<keyword evidence="2" id="KW-1185">Reference proteome</keyword>
<dbReference type="Gene3D" id="3.30.420.10">
    <property type="entry name" value="Ribonuclease H-like superfamily/Ribonuclease H"/>
    <property type="match status" value="1"/>
</dbReference>
<name>A0A8X6RL84_TRICX</name>
<organism evidence="1 2">
    <name type="scientific">Trichonephila clavipes</name>
    <name type="common">Golden silk orbweaver</name>
    <name type="synonym">Nephila clavipes</name>
    <dbReference type="NCBI Taxonomy" id="2585209"/>
    <lineage>
        <taxon>Eukaryota</taxon>
        <taxon>Metazoa</taxon>
        <taxon>Ecdysozoa</taxon>
        <taxon>Arthropoda</taxon>
        <taxon>Chelicerata</taxon>
        <taxon>Arachnida</taxon>
        <taxon>Araneae</taxon>
        <taxon>Araneomorphae</taxon>
        <taxon>Entelegynae</taxon>
        <taxon>Araneoidea</taxon>
        <taxon>Nephilidae</taxon>
        <taxon>Trichonephila</taxon>
    </lineage>
</organism>
<dbReference type="AlphaFoldDB" id="A0A8X6RL84"/>
<dbReference type="EMBL" id="BMAU01021126">
    <property type="protein sequence ID" value="GFX91347.1"/>
    <property type="molecule type" value="Genomic_DNA"/>
</dbReference>
<dbReference type="PANTHER" id="PTHR46060:SF1">
    <property type="entry name" value="MARINER MOS1 TRANSPOSASE-LIKE PROTEIN"/>
    <property type="match status" value="1"/>
</dbReference>
<evidence type="ECO:0000313" key="2">
    <source>
        <dbReference type="Proteomes" id="UP000887159"/>
    </source>
</evidence>
<protein>
    <submittedName>
        <fullName evidence="1">Putative DD34D transposase</fullName>
    </submittedName>
</protein>
<dbReference type="Proteomes" id="UP000887159">
    <property type="component" value="Unassembled WGS sequence"/>
</dbReference>
<dbReference type="PANTHER" id="PTHR46060">
    <property type="entry name" value="MARINER MOS1 TRANSPOSASE-LIKE PROTEIN"/>
    <property type="match status" value="1"/>
</dbReference>
<proteinExistence type="predicted"/>
<dbReference type="InterPro" id="IPR052709">
    <property type="entry name" value="Transposase-MT_Hybrid"/>
</dbReference>
<accession>A0A8X6RL84</accession>
<comment type="caution">
    <text evidence="1">The sequence shown here is derived from an EMBL/GenBank/DDBJ whole genome shotgun (WGS) entry which is preliminary data.</text>
</comment>
<dbReference type="GO" id="GO:0003676">
    <property type="term" value="F:nucleic acid binding"/>
    <property type="evidence" value="ECO:0007669"/>
    <property type="project" value="InterPro"/>
</dbReference>
<reference evidence="1" key="1">
    <citation type="submission" date="2020-08" db="EMBL/GenBank/DDBJ databases">
        <title>Multicomponent nature underlies the extraordinary mechanical properties of spider dragline silk.</title>
        <authorList>
            <person name="Kono N."/>
            <person name="Nakamura H."/>
            <person name="Mori M."/>
            <person name="Yoshida Y."/>
            <person name="Ohtoshi R."/>
            <person name="Malay A.D."/>
            <person name="Moran D.A.P."/>
            <person name="Tomita M."/>
            <person name="Numata K."/>
            <person name="Arakawa K."/>
        </authorList>
    </citation>
    <scope>NUCLEOTIDE SEQUENCE</scope>
</reference>
<gene>
    <name evidence="1" type="ORF">TNCV_3688111</name>
</gene>
<dbReference type="Pfam" id="PF01359">
    <property type="entry name" value="Transposase_1"/>
    <property type="match status" value="1"/>
</dbReference>
<dbReference type="InterPro" id="IPR036397">
    <property type="entry name" value="RNaseH_sf"/>
</dbReference>
<sequence>MHAVDTLKRLAVTDENIKKVHKIIFDNRKVKLIEIAETLKISKERVVHIVNEYLDMRKLCSKWVPCELTIDQKQRIDDSKQCLELFNCNKSEFLRRYVTMDETWLHHFTLESNRQSAEWTARDEPTPKCGKTQKSGGRVMASVFWDTHVIIFIDYLKKGKP</sequence>
<dbReference type="InterPro" id="IPR001888">
    <property type="entry name" value="Transposase_1"/>
</dbReference>
<evidence type="ECO:0000313" key="1">
    <source>
        <dbReference type="EMBL" id="GFX91347.1"/>
    </source>
</evidence>